<evidence type="ECO:0000313" key="1">
    <source>
        <dbReference type="EMBL" id="SFP29873.1"/>
    </source>
</evidence>
<dbReference type="RefSeq" id="WP_093141547.1">
    <property type="nucleotide sequence ID" value="NZ_FOXF01000013.1"/>
</dbReference>
<organism evidence="1 2">
    <name type="scientific">Ruminobacter amylophilus</name>
    <dbReference type="NCBI Taxonomy" id="867"/>
    <lineage>
        <taxon>Bacteria</taxon>
        <taxon>Pseudomonadati</taxon>
        <taxon>Pseudomonadota</taxon>
        <taxon>Gammaproteobacteria</taxon>
        <taxon>Aeromonadales</taxon>
        <taxon>Succinivibrionaceae</taxon>
        <taxon>Ruminobacter</taxon>
    </lineage>
</organism>
<evidence type="ECO:0008006" key="3">
    <source>
        <dbReference type="Google" id="ProtNLM"/>
    </source>
</evidence>
<sequence length="96" mass="9276">MPTPIATIANLTATGDVIAGPGAPIRLIKGLPAACIGDAVAGAVCVGVISATTAVTRLRAGRPVANIGSVVTGVNPVTGIPVVTAVAVCPNINRIV</sequence>
<reference evidence="1 2" key="1">
    <citation type="submission" date="2016-10" db="EMBL/GenBank/DDBJ databases">
        <authorList>
            <person name="Varghese N."/>
            <person name="Submissions S."/>
        </authorList>
    </citation>
    <scope>NUCLEOTIDE SEQUENCE [LARGE SCALE GENOMIC DNA]</scope>
    <source>
        <strain evidence="1 2">DSM 1361</strain>
    </source>
</reference>
<proteinExistence type="predicted"/>
<dbReference type="Proteomes" id="UP000243745">
    <property type="component" value="Unassembled WGS sequence"/>
</dbReference>
<gene>
    <name evidence="1" type="ORF">SAMN02910344_01018</name>
</gene>
<name>A0A662ZJX9_9GAMM</name>
<dbReference type="OrthoDB" id="197187at2"/>
<dbReference type="AlphaFoldDB" id="A0A662ZJX9"/>
<evidence type="ECO:0000313" key="2">
    <source>
        <dbReference type="Proteomes" id="UP000243745"/>
    </source>
</evidence>
<accession>A0A662ZJX9</accession>
<protein>
    <recommendedName>
        <fullName evidence="3">Zn-binding Pro-Ala-Ala-Arg (PAAR) domain-containing protein, incolved in TypeVI secretion</fullName>
    </recommendedName>
</protein>
<keyword evidence="2" id="KW-1185">Reference proteome</keyword>
<dbReference type="EMBL" id="FOXF01000013">
    <property type="protein sequence ID" value="SFP29873.1"/>
    <property type="molecule type" value="Genomic_DNA"/>
</dbReference>